<protein>
    <submittedName>
        <fullName evidence="2">Uncharacterized protein</fullName>
    </submittedName>
</protein>
<feature type="compositionally biased region" description="Low complexity" evidence="1">
    <location>
        <begin position="31"/>
        <end position="41"/>
    </location>
</feature>
<feature type="compositionally biased region" description="Polar residues" evidence="1">
    <location>
        <begin position="454"/>
        <end position="464"/>
    </location>
</feature>
<proteinExistence type="predicted"/>
<feature type="compositionally biased region" description="Polar residues" evidence="1">
    <location>
        <begin position="505"/>
        <end position="523"/>
    </location>
</feature>
<accession>U4L1G9</accession>
<gene>
    <name evidence="2" type="ORF">PCON_05526</name>
</gene>
<feature type="region of interest" description="Disordered" evidence="1">
    <location>
        <begin position="207"/>
        <end position="226"/>
    </location>
</feature>
<name>U4L1G9_PYROM</name>
<reference evidence="2 3" key="1">
    <citation type="journal article" date="2013" name="PLoS Genet.">
        <title>The genome and development-dependent transcriptomes of Pyronema confluens: a window into fungal evolution.</title>
        <authorList>
            <person name="Traeger S."/>
            <person name="Altegoer F."/>
            <person name="Freitag M."/>
            <person name="Gabaldon T."/>
            <person name="Kempken F."/>
            <person name="Kumar A."/>
            <person name="Marcet-Houben M."/>
            <person name="Poggeler S."/>
            <person name="Stajich J.E."/>
            <person name="Nowrousian M."/>
        </authorList>
    </citation>
    <scope>NUCLEOTIDE SEQUENCE [LARGE SCALE GENOMIC DNA]</scope>
    <source>
        <strain evidence="3">CBS 100304</strain>
        <tissue evidence="2">Vegetative mycelium</tissue>
    </source>
</reference>
<feature type="compositionally biased region" description="Basic and acidic residues" evidence="1">
    <location>
        <begin position="465"/>
        <end position="475"/>
    </location>
</feature>
<dbReference type="AlphaFoldDB" id="U4L1G9"/>
<organism evidence="2 3">
    <name type="scientific">Pyronema omphalodes (strain CBS 100304)</name>
    <name type="common">Pyronema confluens</name>
    <dbReference type="NCBI Taxonomy" id="1076935"/>
    <lineage>
        <taxon>Eukaryota</taxon>
        <taxon>Fungi</taxon>
        <taxon>Dikarya</taxon>
        <taxon>Ascomycota</taxon>
        <taxon>Pezizomycotina</taxon>
        <taxon>Pezizomycetes</taxon>
        <taxon>Pezizales</taxon>
        <taxon>Pyronemataceae</taxon>
        <taxon>Pyronema</taxon>
    </lineage>
</organism>
<evidence type="ECO:0000313" key="2">
    <source>
        <dbReference type="EMBL" id="CCX05939.1"/>
    </source>
</evidence>
<sequence length="523" mass="56603">MMEHIYPISQSPRRLSERRGKPELQPLDPIMSSTGASSGMGTEKDIESADSSIPSGVFSPDNFATPAMSVPTTPTDFTLPRALPSFSSIQEEEETGCDCEDCEARCGEYGLGLAVGGPGTMGTKDVAFPRLDTISTVRDGFLGPCCGSHYQYNEKLAPVAMPPTPPSNCGWPCCQSTSQTNVAAAGERAYMFSSHTSPTSPVIDDEAFTSGSLSLPQSPKSEAVQSSRSRATIILNKVVPAKLRASFRRRMSGANDNANQPSPLPPLDTMPTYSPAAIAALDTPPEDEFGSCYVSPTSTSAPINYSRPPSPDAILPPAMYFGSPRSPIEQESYLSTSPLQSPRGVSIMEVLPETSYFPSQQVEHIESPLHPPTITPLTSPSLSSRSQTSLNYPSSIHTHRKVPSIDPASSTAPKQPVSVVTEVTVDGLADMIEEMNAELAVYDATLARMRSTGWSSPQEIQNVESQREESRQSWDTRIEESKRMLQQRKMSEMANMSGFEELGYSPTNSTARRSGEFTQQQYI</sequence>
<feature type="compositionally biased region" description="Polar residues" evidence="1">
    <location>
        <begin position="209"/>
        <end position="226"/>
    </location>
</feature>
<feature type="region of interest" description="Disordered" evidence="1">
    <location>
        <begin position="500"/>
        <end position="523"/>
    </location>
</feature>
<feature type="region of interest" description="Disordered" evidence="1">
    <location>
        <begin position="454"/>
        <end position="475"/>
    </location>
</feature>
<evidence type="ECO:0000313" key="3">
    <source>
        <dbReference type="Proteomes" id="UP000018144"/>
    </source>
</evidence>
<dbReference type="EMBL" id="HF935277">
    <property type="protein sequence ID" value="CCX05939.1"/>
    <property type="molecule type" value="Genomic_DNA"/>
</dbReference>
<dbReference type="Proteomes" id="UP000018144">
    <property type="component" value="Unassembled WGS sequence"/>
</dbReference>
<feature type="compositionally biased region" description="Low complexity" evidence="1">
    <location>
        <begin position="375"/>
        <end position="390"/>
    </location>
</feature>
<evidence type="ECO:0000256" key="1">
    <source>
        <dbReference type="SAM" id="MobiDB-lite"/>
    </source>
</evidence>
<keyword evidence="3" id="KW-1185">Reference proteome</keyword>
<feature type="region of interest" description="Disordered" evidence="1">
    <location>
        <begin position="367"/>
        <end position="417"/>
    </location>
</feature>
<feature type="region of interest" description="Disordered" evidence="1">
    <location>
        <begin position="1"/>
        <end position="57"/>
    </location>
</feature>
<dbReference type="OrthoDB" id="5396892at2759"/>